<accession>A0A0B6YBC3</accession>
<protein>
    <submittedName>
        <fullName evidence="1">Uncharacterized protein</fullName>
    </submittedName>
</protein>
<evidence type="ECO:0000313" key="1">
    <source>
        <dbReference type="EMBL" id="CEK53408.1"/>
    </source>
</evidence>
<dbReference type="AlphaFoldDB" id="A0A0B6YBC3"/>
<dbReference type="EMBL" id="HACG01006543">
    <property type="protein sequence ID" value="CEK53408.1"/>
    <property type="molecule type" value="Transcribed_RNA"/>
</dbReference>
<feature type="non-terminal residue" evidence="1">
    <location>
        <position position="1"/>
    </location>
</feature>
<name>A0A0B6YBC3_9EUPU</name>
<sequence>RSHTNHTDWLTSGRYRVRRRRKESTTPLVMGESNALDCWSGKCQRALLLCFM</sequence>
<gene>
    <name evidence="1" type="primary">ORF20197</name>
</gene>
<organism evidence="1">
    <name type="scientific">Arion vulgaris</name>
    <dbReference type="NCBI Taxonomy" id="1028688"/>
    <lineage>
        <taxon>Eukaryota</taxon>
        <taxon>Metazoa</taxon>
        <taxon>Spiralia</taxon>
        <taxon>Lophotrochozoa</taxon>
        <taxon>Mollusca</taxon>
        <taxon>Gastropoda</taxon>
        <taxon>Heterobranchia</taxon>
        <taxon>Euthyneura</taxon>
        <taxon>Panpulmonata</taxon>
        <taxon>Eupulmonata</taxon>
        <taxon>Stylommatophora</taxon>
        <taxon>Helicina</taxon>
        <taxon>Arionoidea</taxon>
        <taxon>Arionidae</taxon>
        <taxon>Arion</taxon>
    </lineage>
</organism>
<proteinExistence type="predicted"/>
<reference evidence="1" key="1">
    <citation type="submission" date="2014-12" db="EMBL/GenBank/DDBJ databases">
        <title>Insight into the proteome of Arion vulgaris.</title>
        <authorList>
            <person name="Aradska J."/>
            <person name="Bulat T."/>
            <person name="Smidak R."/>
            <person name="Sarate P."/>
            <person name="Gangsoo J."/>
            <person name="Sialana F."/>
            <person name="Bilban M."/>
            <person name="Lubec G."/>
        </authorList>
    </citation>
    <scope>NUCLEOTIDE SEQUENCE</scope>
    <source>
        <tissue evidence="1">Skin</tissue>
    </source>
</reference>